<evidence type="ECO:0000313" key="5">
    <source>
        <dbReference type="Proteomes" id="UP001251524"/>
    </source>
</evidence>
<evidence type="ECO:0000256" key="2">
    <source>
        <dbReference type="ARBA" id="ARBA00023002"/>
    </source>
</evidence>
<dbReference type="PANTHER" id="PTHR48105">
    <property type="entry name" value="THIOREDOXIN REDUCTASE 1-RELATED-RELATED"/>
    <property type="match status" value="1"/>
</dbReference>
<name>A0ABU1WAN9_9GAMM</name>
<gene>
    <name evidence="4" type="ORF">J2X06_001812</name>
</gene>
<keyword evidence="5" id="KW-1185">Reference proteome</keyword>
<dbReference type="PRINTS" id="PR00368">
    <property type="entry name" value="FADPNR"/>
</dbReference>
<sequence>MDLSVDCVIVGAGPGGLTAATYLGRYRRSTIVIDGGASRAGWIPASHNCPGFPSGIGGKELLSRLRRQAGEFGALHEIDHVVALGRDDDAFVLTTAHRRWRARSVILATGCADVLPDLPDIDAAVDCGAIRLCPICDGYEAIDQDIAVHGEAAAAAPHARFIRTFSRHVTLVPTEPVQDEHLLQSLEEAGIAVTAPSTQLRFDGRHCRFTFDGKEQAFDVVYPALGALPRSELAVQMGADCDEEGGLIVSPHQMTSIDGLYAIGDVVSALNQISVATGHAAIAATAVHRGLGENFA</sequence>
<evidence type="ECO:0000313" key="4">
    <source>
        <dbReference type="EMBL" id="MDR7134628.1"/>
    </source>
</evidence>
<dbReference type="Gene3D" id="3.50.50.60">
    <property type="entry name" value="FAD/NAD(P)-binding domain"/>
    <property type="match status" value="2"/>
</dbReference>
<organism evidence="4 5">
    <name type="scientific">Lysobacter niastensis</name>
    <dbReference type="NCBI Taxonomy" id="380629"/>
    <lineage>
        <taxon>Bacteria</taxon>
        <taxon>Pseudomonadati</taxon>
        <taxon>Pseudomonadota</taxon>
        <taxon>Gammaproteobacteria</taxon>
        <taxon>Lysobacterales</taxon>
        <taxon>Lysobacteraceae</taxon>
        <taxon>Lysobacter</taxon>
    </lineage>
</organism>
<dbReference type="Pfam" id="PF07992">
    <property type="entry name" value="Pyr_redox_2"/>
    <property type="match status" value="1"/>
</dbReference>
<protein>
    <submittedName>
        <fullName evidence="4">Thioredoxin reductase (NADPH)</fullName>
        <ecNumber evidence="4">1.8.1.9</ecNumber>
    </submittedName>
</protein>
<feature type="domain" description="FAD/NAD(P)-binding" evidence="3">
    <location>
        <begin position="6"/>
        <end position="280"/>
    </location>
</feature>
<reference evidence="4 5" key="1">
    <citation type="submission" date="2023-07" db="EMBL/GenBank/DDBJ databases">
        <title>Sorghum-associated microbial communities from plants grown in Nebraska, USA.</title>
        <authorList>
            <person name="Schachtman D."/>
        </authorList>
    </citation>
    <scope>NUCLEOTIDE SEQUENCE [LARGE SCALE GENOMIC DNA]</scope>
    <source>
        <strain evidence="4 5">BE198</strain>
    </source>
</reference>
<dbReference type="InterPro" id="IPR050097">
    <property type="entry name" value="Ferredoxin-NADP_redctase_2"/>
</dbReference>
<dbReference type="Proteomes" id="UP001251524">
    <property type="component" value="Unassembled WGS sequence"/>
</dbReference>
<dbReference type="SUPFAM" id="SSF51905">
    <property type="entry name" value="FAD/NAD(P)-binding domain"/>
    <property type="match status" value="1"/>
</dbReference>
<accession>A0ABU1WAN9</accession>
<evidence type="ECO:0000259" key="3">
    <source>
        <dbReference type="Pfam" id="PF07992"/>
    </source>
</evidence>
<dbReference type="EMBL" id="JAVDVY010000001">
    <property type="protein sequence ID" value="MDR7134628.1"/>
    <property type="molecule type" value="Genomic_DNA"/>
</dbReference>
<dbReference type="EC" id="1.8.1.9" evidence="4"/>
<keyword evidence="2 4" id="KW-0560">Oxidoreductase</keyword>
<dbReference type="PRINTS" id="PR00469">
    <property type="entry name" value="PNDRDTASEII"/>
</dbReference>
<dbReference type="InterPro" id="IPR036188">
    <property type="entry name" value="FAD/NAD-bd_sf"/>
</dbReference>
<dbReference type="InterPro" id="IPR023753">
    <property type="entry name" value="FAD/NAD-binding_dom"/>
</dbReference>
<keyword evidence="1" id="KW-0285">Flavoprotein</keyword>
<dbReference type="GO" id="GO:0004791">
    <property type="term" value="F:thioredoxin-disulfide reductase (NADPH) activity"/>
    <property type="evidence" value="ECO:0007669"/>
    <property type="project" value="UniProtKB-EC"/>
</dbReference>
<comment type="caution">
    <text evidence="4">The sequence shown here is derived from an EMBL/GenBank/DDBJ whole genome shotgun (WGS) entry which is preliminary data.</text>
</comment>
<dbReference type="RefSeq" id="WP_310061099.1">
    <property type="nucleotide sequence ID" value="NZ_JAVDVY010000001.1"/>
</dbReference>
<evidence type="ECO:0000256" key="1">
    <source>
        <dbReference type="ARBA" id="ARBA00022630"/>
    </source>
</evidence>
<proteinExistence type="predicted"/>